<dbReference type="PIRSF" id="PIRSF004749">
    <property type="entry name" value="Pep_def"/>
    <property type="match status" value="1"/>
</dbReference>
<keyword evidence="4 6" id="KW-0648">Protein biosynthesis</keyword>
<dbReference type="FunFam" id="3.90.45.10:FF:000001">
    <property type="entry name" value="Peptide deformylase"/>
    <property type="match status" value="1"/>
</dbReference>
<dbReference type="Proteomes" id="UP000044071">
    <property type="component" value="Unassembled WGS sequence"/>
</dbReference>
<dbReference type="GO" id="GO:0006412">
    <property type="term" value="P:translation"/>
    <property type="evidence" value="ECO:0007669"/>
    <property type="project" value="UniProtKB-UniRule"/>
</dbReference>
<dbReference type="PRINTS" id="PR01576">
    <property type="entry name" value="PDEFORMYLASE"/>
</dbReference>
<evidence type="ECO:0000256" key="2">
    <source>
        <dbReference type="ARBA" id="ARBA00022723"/>
    </source>
</evidence>
<keyword evidence="5 6" id="KW-0408">Iron</keyword>
<dbReference type="NCBIfam" id="TIGR00079">
    <property type="entry name" value="pept_deformyl"/>
    <property type="match status" value="1"/>
</dbReference>
<protein>
    <recommendedName>
        <fullName evidence="6">Peptide deformylase</fullName>
        <shortName evidence="6">PDF</shortName>
        <ecNumber evidence="6">3.5.1.88</ecNumber>
    </recommendedName>
    <alternativeName>
        <fullName evidence="6">Polypeptide deformylase</fullName>
    </alternativeName>
</protein>
<evidence type="ECO:0000256" key="1">
    <source>
        <dbReference type="ARBA" id="ARBA00010759"/>
    </source>
</evidence>
<dbReference type="AlphaFoldDB" id="A0A078KRV1"/>
<dbReference type="EC" id="3.5.1.88" evidence="6"/>
<comment type="catalytic activity">
    <reaction evidence="6">
        <text>N-terminal N-formyl-L-methionyl-[peptide] + H2O = N-terminal L-methionyl-[peptide] + formate</text>
        <dbReference type="Rhea" id="RHEA:24420"/>
        <dbReference type="Rhea" id="RHEA-COMP:10639"/>
        <dbReference type="Rhea" id="RHEA-COMP:10640"/>
        <dbReference type="ChEBI" id="CHEBI:15377"/>
        <dbReference type="ChEBI" id="CHEBI:15740"/>
        <dbReference type="ChEBI" id="CHEBI:49298"/>
        <dbReference type="ChEBI" id="CHEBI:64731"/>
        <dbReference type="EC" id="3.5.1.88"/>
    </reaction>
</comment>
<name>A0A078KRV1_9GAMM</name>
<comment type="similarity">
    <text evidence="1 6">Belongs to the polypeptide deformylase family.</text>
</comment>
<evidence type="ECO:0000313" key="8">
    <source>
        <dbReference type="Proteomes" id="UP000044071"/>
    </source>
</evidence>
<dbReference type="EMBL" id="CCSB01000001">
    <property type="protein sequence ID" value="CDZ75826.1"/>
    <property type="molecule type" value="Genomic_DNA"/>
</dbReference>
<dbReference type="Pfam" id="PF01327">
    <property type="entry name" value="Pep_deformylase"/>
    <property type="match status" value="1"/>
</dbReference>
<dbReference type="NCBIfam" id="NF001159">
    <property type="entry name" value="PRK00150.1-3"/>
    <property type="match status" value="1"/>
</dbReference>
<dbReference type="InterPro" id="IPR023635">
    <property type="entry name" value="Peptide_deformylase"/>
</dbReference>
<gene>
    <name evidence="7" type="primary">def_1</name>
    <name evidence="6" type="synonym">def</name>
    <name evidence="7" type="ORF">BN59_00085</name>
</gene>
<accession>A0A078KRV1</accession>
<keyword evidence="2 6" id="KW-0479">Metal-binding</keyword>
<feature type="active site" evidence="6">
    <location>
        <position position="168"/>
    </location>
</feature>
<keyword evidence="8" id="KW-1185">Reference proteome</keyword>
<dbReference type="eggNOG" id="COG0242">
    <property type="taxonomic scope" value="Bacteria"/>
</dbReference>
<reference evidence="7 8" key="1">
    <citation type="submission" date="2014-06" db="EMBL/GenBank/DDBJ databases">
        <authorList>
            <person name="Urmite Genomes Urmite Genomes"/>
        </authorList>
    </citation>
    <scope>NUCLEOTIDE SEQUENCE [LARGE SCALE GENOMIC DNA]</scope>
</reference>
<dbReference type="STRING" id="1034943.BN59_00085"/>
<dbReference type="Gene3D" id="3.90.45.10">
    <property type="entry name" value="Peptide deformylase"/>
    <property type="match status" value="1"/>
</dbReference>
<dbReference type="HAMAP" id="MF_00163">
    <property type="entry name" value="Pep_deformylase"/>
    <property type="match status" value="1"/>
</dbReference>
<dbReference type="SUPFAM" id="SSF56420">
    <property type="entry name" value="Peptide deformylase"/>
    <property type="match status" value="1"/>
</dbReference>
<dbReference type="GO" id="GO:0046872">
    <property type="term" value="F:metal ion binding"/>
    <property type="evidence" value="ECO:0007669"/>
    <property type="project" value="UniProtKB-KW"/>
</dbReference>
<dbReference type="InterPro" id="IPR036821">
    <property type="entry name" value="Peptide_deformylase_sf"/>
</dbReference>
<dbReference type="PANTHER" id="PTHR10458:SF22">
    <property type="entry name" value="PEPTIDE DEFORMYLASE"/>
    <property type="match status" value="1"/>
</dbReference>
<sequence>MAAIIWNKIKTDSLQLCEVLAIIARIIRNEYRYFMAIRKIIYLPDERLRLVAKPVEQFGEDLQTLIDDMFDTMYHAKGVGLAAPQIGISLRLSVIDIAGDKKEQLVIINPEIIAREGETEYEEGCLSVPGAYDTVVRATKVTIRALDRFGKPFEMTGEGVLGECFQHEIDHLNGKLFVDLLSPLKRAMARRKLDKYKRIHLRKV</sequence>
<feature type="binding site" evidence="6">
    <location>
        <position position="171"/>
    </location>
    <ligand>
        <name>Fe cation</name>
        <dbReference type="ChEBI" id="CHEBI:24875"/>
    </ligand>
</feature>
<organism evidence="7 8">
    <name type="scientific">Legionella massiliensis</name>
    <dbReference type="NCBI Taxonomy" id="1034943"/>
    <lineage>
        <taxon>Bacteria</taxon>
        <taxon>Pseudomonadati</taxon>
        <taxon>Pseudomonadota</taxon>
        <taxon>Gammaproteobacteria</taxon>
        <taxon>Legionellales</taxon>
        <taxon>Legionellaceae</taxon>
        <taxon>Legionella</taxon>
    </lineage>
</organism>
<evidence type="ECO:0000256" key="4">
    <source>
        <dbReference type="ARBA" id="ARBA00022917"/>
    </source>
</evidence>
<evidence type="ECO:0000256" key="5">
    <source>
        <dbReference type="ARBA" id="ARBA00023004"/>
    </source>
</evidence>
<dbReference type="CDD" id="cd00487">
    <property type="entry name" value="Pep_deformylase"/>
    <property type="match status" value="1"/>
</dbReference>
<evidence type="ECO:0000256" key="3">
    <source>
        <dbReference type="ARBA" id="ARBA00022801"/>
    </source>
</evidence>
<evidence type="ECO:0000256" key="6">
    <source>
        <dbReference type="HAMAP-Rule" id="MF_00163"/>
    </source>
</evidence>
<comment type="cofactor">
    <cofactor evidence="6">
        <name>Fe(2+)</name>
        <dbReference type="ChEBI" id="CHEBI:29033"/>
    </cofactor>
    <text evidence="6">Binds 1 Fe(2+) ion.</text>
</comment>
<proteinExistence type="inferred from homology"/>
<evidence type="ECO:0000313" key="7">
    <source>
        <dbReference type="EMBL" id="CDZ75826.1"/>
    </source>
</evidence>
<dbReference type="GO" id="GO:0042586">
    <property type="term" value="F:peptide deformylase activity"/>
    <property type="evidence" value="ECO:0007669"/>
    <property type="project" value="UniProtKB-UniRule"/>
</dbReference>
<keyword evidence="3 6" id="KW-0378">Hydrolase</keyword>
<feature type="binding site" evidence="6">
    <location>
        <position position="125"/>
    </location>
    <ligand>
        <name>Fe cation</name>
        <dbReference type="ChEBI" id="CHEBI:24875"/>
    </ligand>
</feature>
<dbReference type="PANTHER" id="PTHR10458">
    <property type="entry name" value="PEPTIDE DEFORMYLASE"/>
    <property type="match status" value="1"/>
</dbReference>
<comment type="function">
    <text evidence="6">Removes the formyl group from the N-terminal Met of newly synthesized proteins. Requires at least a dipeptide for an efficient rate of reaction. N-terminal L-methionine is a prerequisite for activity but the enzyme has broad specificity at other positions.</text>
</comment>
<feature type="binding site" evidence="6">
    <location>
        <position position="167"/>
    </location>
    <ligand>
        <name>Fe cation</name>
        <dbReference type="ChEBI" id="CHEBI:24875"/>
    </ligand>
</feature>